<dbReference type="GO" id="GO:0005436">
    <property type="term" value="F:sodium:phosphate symporter activity"/>
    <property type="evidence" value="ECO:0007669"/>
    <property type="project" value="InterPro"/>
</dbReference>
<sequence length="90" mass="9215">KAIKASPLINDPISAVVVGMLATVILQSATTTTNVLVGMVAADMITVHEAIPVMIGSELGGTLVNAIVSLAYSGKPEQWVLAPPDNTTIC</sequence>
<feature type="non-terminal residue" evidence="7">
    <location>
        <position position="1"/>
    </location>
</feature>
<dbReference type="PANTHER" id="PTHR10010:SF46">
    <property type="entry name" value="SODIUM-DEPENDENT PHOSPHATE TRANSPORT PROTEIN 2B"/>
    <property type="match status" value="1"/>
</dbReference>
<dbReference type="GO" id="GO:0016324">
    <property type="term" value="C:apical plasma membrane"/>
    <property type="evidence" value="ECO:0007669"/>
    <property type="project" value="UniProtKB-SubCell"/>
</dbReference>
<dbReference type="Proteomes" id="UP000053660">
    <property type="component" value="Unassembled WGS sequence"/>
</dbReference>
<proteinExistence type="inferred from homology"/>
<keyword evidence="6" id="KW-0472">Membrane</keyword>
<dbReference type="GO" id="GO:0044341">
    <property type="term" value="P:sodium-dependent phosphate transport"/>
    <property type="evidence" value="ECO:0007669"/>
    <property type="project" value="InterPro"/>
</dbReference>
<keyword evidence="3" id="KW-1003">Cell membrane</keyword>
<reference evidence="7 8" key="1">
    <citation type="submission" date="2014-03" db="EMBL/GenBank/DDBJ databases">
        <title>Draft genome of the hookworm Oesophagostomum dentatum.</title>
        <authorList>
            <person name="Mitreva M."/>
        </authorList>
    </citation>
    <scope>NUCLEOTIDE SEQUENCE [LARGE SCALE GENOMIC DNA]</scope>
    <source>
        <strain evidence="7 8">OD-Hann</strain>
    </source>
</reference>
<dbReference type="InterPro" id="IPR003841">
    <property type="entry name" value="Na/Pi_transpt"/>
</dbReference>
<evidence type="ECO:0000313" key="7">
    <source>
        <dbReference type="EMBL" id="KHJ83234.1"/>
    </source>
</evidence>
<keyword evidence="4" id="KW-0812">Transmembrane</keyword>
<accession>A0A0B1SE85</accession>
<dbReference type="EMBL" id="KN574440">
    <property type="protein sequence ID" value="KHJ83234.1"/>
    <property type="molecule type" value="Genomic_DNA"/>
</dbReference>
<organism evidence="7 8">
    <name type="scientific">Oesophagostomum dentatum</name>
    <name type="common">Nodular worm</name>
    <dbReference type="NCBI Taxonomy" id="61180"/>
    <lineage>
        <taxon>Eukaryota</taxon>
        <taxon>Metazoa</taxon>
        <taxon>Ecdysozoa</taxon>
        <taxon>Nematoda</taxon>
        <taxon>Chromadorea</taxon>
        <taxon>Rhabditida</taxon>
        <taxon>Rhabditina</taxon>
        <taxon>Rhabditomorpha</taxon>
        <taxon>Strongyloidea</taxon>
        <taxon>Strongylidae</taxon>
        <taxon>Oesophagostomum</taxon>
    </lineage>
</organism>
<comment type="subcellular location">
    <subcellularLocation>
        <location evidence="1">Apical cell membrane</location>
        <topology evidence="1">Multi-pass membrane protein</topology>
    </subcellularLocation>
</comment>
<comment type="similarity">
    <text evidence="2">Belongs to the SLC34A transporter family.</text>
</comment>
<dbReference type="Pfam" id="PF02690">
    <property type="entry name" value="Na_Pi_cotrans"/>
    <property type="match status" value="1"/>
</dbReference>
<evidence type="ECO:0000256" key="4">
    <source>
        <dbReference type="ARBA" id="ARBA00022692"/>
    </source>
</evidence>
<protein>
    <submittedName>
        <fullName evidence="7">Na+/Pi-cotransporter</fullName>
    </submittedName>
</protein>
<evidence type="ECO:0000256" key="1">
    <source>
        <dbReference type="ARBA" id="ARBA00004424"/>
    </source>
</evidence>
<dbReference type="AlphaFoldDB" id="A0A0B1SE85"/>
<evidence type="ECO:0000313" key="8">
    <source>
        <dbReference type="Proteomes" id="UP000053660"/>
    </source>
</evidence>
<dbReference type="PANTHER" id="PTHR10010">
    <property type="entry name" value="SOLUTE CARRIER FAMILY 34 SODIUM PHOSPHATE , MEMBER 2-RELATED"/>
    <property type="match status" value="1"/>
</dbReference>
<dbReference type="OrthoDB" id="76259at2759"/>
<evidence type="ECO:0000256" key="6">
    <source>
        <dbReference type="ARBA" id="ARBA00023136"/>
    </source>
</evidence>
<evidence type="ECO:0000256" key="2">
    <source>
        <dbReference type="ARBA" id="ARBA00005808"/>
    </source>
</evidence>
<gene>
    <name evidence="7" type="ORF">OESDEN_17069</name>
</gene>
<keyword evidence="8" id="KW-1185">Reference proteome</keyword>
<evidence type="ECO:0000256" key="3">
    <source>
        <dbReference type="ARBA" id="ARBA00022475"/>
    </source>
</evidence>
<evidence type="ECO:0000256" key="5">
    <source>
        <dbReference type="ARBA" id="ARBA00022989"/>
    </source>
</evidence>
<keyword evidence="5" id="KW-1133">Transmembrane helix</keyword>
<name>A0A0B1SE85_OESDE</name>